<evidence type="ECO:0000313" key="2">
    <source>
        <dbReference type="Proteomes" id="UP000253410"/>
    </source>
</evidence>
<protein>
    <submittedName>
        <fullName evidence="1">Uncharacterized protein</fullName>
    </submittedName>
</protein>
<name>A0A365XWS7_9BACT</name>
<dbReference type="AlphaFoldDB" id="A0A365XWS7"/>
<dbReference type="Gene3D" id="3.40.50.150">
    <property type="entry name" value="Vaccinia Virus protein VP39"/>
    <property type="match status" value="1"/>
</dbReference>
<organism evidence="1 2">
    <name type="scientific">Chitinophaga flava</name>
    <dbReference type="NCBI Taxonomy" id="2259036"/>
    <lineage>
        <taxon>Bacteria</taxon>
        <taxon>Pseudomonadati</taxon>
        <taxon>Bacteroidota</taxon>
        <taxon>Chitinophagia</taxon>
        <taxon>Chitinophagales</taxon>
        <taxon>Chitinophagaceae</taxon>
        <taxon>Chitinophaga</taxon>
    </lineage>
</organism>
<sequence>MQSIDSQYHQHAHRNLYYQGSAAVLPWTRFTRELLTDCPEEILALEDTHKSREIVSYLTMQARKAFCHTNQYLDISTTHTDSLQQVYARLVEDIIGAVKDRRVDETILSARHSARLREWLRTSNPFTEKTFAVAGRQLEPVVCAEYEAVLQLEVLQLNTSGIKGPLLDIGCGPQAYLVKYLRSQGIEAYGVDRFIATPAAFLQVGDWLDFSLSPGYWDTIVSNLSFSNHFLHHHHRNSPDCARYAHKYMEILQALRPGGSYHYAPSLPMVEEYLPASQYTIRNIPVTAHFSATVVTKKATAEE</sequence>
<dbReference type="Proteomes" id="UP000253410">
    <property type="component" value="Unassembled WGS sequence"/>
</dbReference>
<gene>
    <name evidence="1" type="ORF">DF182_30815</name>
</gene>
<proteinExistence type="predicted"/>
<dbReference type="EMBL" id="QFFJ01000002">
    <property type="protein sequence ID" value="RBL90829.1"/>
    <property type="molecule type" value="Genomic_DNA"/>
</dbReference>
<dbReference type="CDD" id="cd02440">
    <property type="entry name" value="AdoMet_MTases"/>
    <property type="match status" value="1"/>
</dbReference>
<comment type="caution">
    <text evidence="1">The sequence shown here is derived from an EMBL/GenBank/DDBJ whole genome shotgun (WGS) entry which is preliminary data.</text>
</comment>
<dbReference type="InterPro" id="IPR029063">
    <property type="entry name" value="SAM-dependent_MTases_sf"/>
</dbReference>
<dbReference type="SUPFAM" id="SSF53335">
    <property type="entry name" value="S-adenosyl-L-methionine-dependent methyltransferases"/>
    <property type="match status" value="1"/>
</dbReference>
<accession>A0A365XWS7</accession>
<evidence type="ECO:0000313" key="1">
    <source>
        <dbReference type="EMBL" id="RBL90829.1"/>
    </source>
</evidence>
<reference evidence="1 2" key="1">
    <citation type="submission" date="2018-05" db="EMBL/GenBank/DDBJ databases">
        <title>Chitinophaga sp. K3CV102501T nov., isolated from isolated from a monsoon evergreen broad-leaved forest soil.</title>
        <authorList>
            <person name="Lv Y."/>
        </authorList>
    </citation>
    <scope>NUCLEOTIDE SEQUENCE [LARGE SCALE GENOMIC DNA]</scope>
    <source>
        <strain evidence="1 2">GDMCC 1.1325</strain>
    </source>
</reference>
<keyword evidence="2" id="KW-1185">Reference proteome</keyword>